<name>A0ACC1QT87_9HYPO</name>
<proteinExistence type="predicted"/>
<reference evidence="1" key="1">
    <citation type="submission" date="2022-07" db="EMBL/GenBank/DDBJ databases">
        <title>Genome Sequence of Lecanicillium saksenae.</title>
        <authorList>
            <person name="Buettner E."/>
        </authorList>
    </citation>
    <scope>NUCLEOTIDE SEQUENCE</scope>
    <source>
        <strain evidence="1">VT-O1</strain>
    </source>
</reference>
<evidence type="ECO:0000313" key="2">
    <source>
        <dbReference type="Proteomes" id="UP001148737"/>
    </source>
</evidence>
<evidence type="ECO:0000313" key="1">
    <source>
        <dbReference type="EMBL" id="KAJ3488012.1"/>
    </source>
</evidence>
<keyword evidence="2" id="KW-1185">Reference proteome</keyword>
<accession>A0ACC1QT87</accession>
<sequence length="151" mass="16057">MVTNCNTFYYIYKGNTCGQINSYHSITQEQFARWNPDVGVQCTGLWADAYACVGVIELMTAFLDAARSRPIVAHVGDRLADENDTSSALEAVSAIASGKTGSGKSEYSIIIALIVGGVLHIDPGVHARGTEDITGDTAAMSAHRFPGKISD</sequence>
<protein>
    <submittedName>
        <fullName evidence="1">Uncharacterized protein</fullName>
    </submittedName>
</protein>
<dbReference type="EMBL" id="JANAKD010000811">
    <property type="protein sequence ID" value="KAJ3488012.1"/>
    <property type="molecule type" value="Genomic_DNA"/>
</dbReference>
<dbReference type="Proteomes" id="UP001148737">
    <property type="component" value="Unassembled WGS sequence"/>
</dbReference>
<organism evidence="1 2">
    <name type="scientific">Lecanicillium saksenae</name>
    <dbReference type="NCBI Taxonomy" id="468837"/>
    <lineage>
        <taxon>Eukaryota</taxon>
        <taxon>Fungi</taxon>
        <taxon>Dikarya</taxon>
        <taxon>Ascomycota</taxon>
        <taxon>Pezizomycotina</taxon>
        <taxon>Sordariomycetes</taxon>
        <taxon>Hypocreomycetidae</taxon>
        <taxon>Hypocreales</taxon>
        <taxon>Cordycipitaceae</taxon>
        <taxon>Lecanicillium</taxon>
    </lineage>
</organism>
<gene>
    <name evidence="1" type="ORF">NLG97_g6284</name>
</gene>
<comment type="caution">
    <text evidence="1">The sequence shown here is derived from an EMBL/GenBank/DDBJ whole genome shotgun (WGS) entry which is preliminary data.</text>
</comment>